<dbReference type="EMBL" id="JAGINW010000001">
    <property type="protein sequence ID" value="MBP2325506.1"/>
    <property type="molecule type" value="Genomic_DNA"/>
</dbReference>
<evidence type="ECO:0000313" key="2">
    <source>
        <dbReference type="Proteomes" id="UP001519332"/>
    </source>
</evidence>
<organism evidence="1 2">
    <name type="scientific">Kibdelosporangium banguiense</name>
    <dbReference type="NCBI Taxonomy" id="1365924"/>
    <lineage>
        <taxon>Bacteria</taxon>
        <taxon>Bacillati</taxon>
        <taxon>Actinomycetota</taxon>
        <taxon>Actinomycetes</taxon>
        <taxon>Pseudonocardiales</taxon>
        <taxon>Pseudonocardiaceae</taxon>
        <taxon>Kibdelosporangium</taxon>
    </lineage>
</organism>
<keyword evidence="2" id="KW-1185">Reference proteome</keyword>
<name>A0ABS4TM88_9PSEU</name>
<comment type="caution">
    <text evidence="1">The sequence shown here is derived from an EMBL/GenBank/DDBJ whole genome shotgun (WGS) entry which is preliminary data.</text>
</comment>
<sequence>MTTLLLRTEQNPLWLCFEPWGTEHTIAPNTAVLLEFYSPTPVELTHHTDGITFVSFGRHPDIRAENGDPVEIYSDTMPESPIELAEGFRMIMGIVPPRPSWGSDN</sequence>
<dbReference type="Proteomes" id="UP001519332">
    <property type="component" value="Unassembled WGS sequence"/>
</dbReference>
<evidence type="ECO:0000313" key="1">
    <source>
        <dbReference type="EMBL" id="MBP2325506.1"/>
    </source>
</evidence>
<gene>
    <name evidence="1" type="ORF">JOF56_005891</name>
</gene>
<dbReference type="RefSeq" id="WP_209642698.1">
    <property type="nucleotide sequence ID" value="NZ_JAGINW010000001.1"/>
</dbReference>
<proteinExistence type="predicted"/>
<protein>
    <submittedName>
        <fullName evidence="1">Uncharacterized protein</fullName>
    </submittedName>
</protein>
<accession>A0ABS4TM88</accession>
<reference evidence="1 2" key="1">
    <citation type="submission" date="2021-03" db="EMBL/GenBank/DDBJ databases">
        <title>Sequencing the genomes of 1000 actinobacteria strains.</title>
        <authorList>
            <person name="Klenk H.-P."/>
        </authorList>
    </citation>
    <scope>NUCLEOTIDE SEQUENCE [LARGE SCALE GENOMIC DNA]</scope>
    <source>
        <strain evidence="1 2">DSM 46670</strain>
    </source>
</reference>